<protein>
    <submittedName>
        <fullName evidence="2">Uncharacterized protein</fullName>
    </submittedName>
</protein>
<name>A0A1Q5PSC2_9ACTO</name>
<dbReference type="AlphaFoldDB" id="A0A1Q5PSC2"/>
<keyword evidence="1" id="KW-0812">Transmembrane</keyword>
<dbReference type="EMBL" id="MPDM01000002">
    <property type="protein sequence ID" value="OKL50310.1"/>
    <property type="molecule type" value="Genomic_DNA"/>
</dbReference>
<feature type="transmembrane region" description="Helical" evidence="1">
    <location>
        <begin position="603"/>
        <end position="625"/>
    </location>
</feature>
<dbReference type="RefSeq" id="WP_075361135.1">
    <property type="nucleotide sequence ID" value="NZ_MPDM01000002.1"/>
</dbReference>
<keyword evidence="1" id="KW-0472">Membrane</keyword>
<evidence type="ECO:0000256" key="1">
    <source>
        <dbReference type="SAM" id="Phobius"/>
    </source>
</evidence>
<proteinExistence type="predicted"/>
<accession>A0A1Q5PSC2</accession>
<keyword evidence="3" id="KW-1185">Reference proteome</keyword>
<sequence>MGKEIVAKQINLPELSTRLPDIVWGGSRFQFEVVETPSAIDTFEFQADFDPSVAKADRSDCLVAVSSGMLTGILNIFLQKKFNLENAHNWGREKVGSFVTEAAKLDAKRTGKGSRITSLEQAIRYLEKEYPMSSDKLTADFGGGLQHHLRDFTHHPTALGLVFSILSQFTQKGYGTNTAGKFAVFEMSAGVAGAEAQLIGETFGEKILLGTFNWAMHLVSDMAGSSSNPGEGTGIPGPLLSTLKELSSLPLFKNINLKHGDDKIAFSQWVSKLFNGTMFKTSDGKPLRFDLRTELGLFAQATSQLKAVAINEAIVRAFYMITRLKDEIERKNVRSISDLKLLDPQAFMPHKSRALTRMLTIASSTFVGTNMTTAAVQAAVETGGSPAAVGDFFLRINYVGVVRMGVAIYQDSDYLKGDIGEFWVNHFKHRDPESEEIKVLYVDEVPVTEPSVIELSQDSRRIVTALQVAAIEHDCWSASSLDEVALKQQWKQEWLQAMQDVKQIEARPALAEKIAYQQLQNLSDSEEDRLQALLIAQELNAFNPYAPLNSENDKEYKKLKIGSDYIQDVFLASQTKISKDTIEELKHSYSSSRRALLGTTKKIVGGVALTGLGAIVTGGAGLLFAPELAVLLFGGSFAGLSGAALTSASLAAAGGGALAAGGLGMAGGTAVIAGGAGALGLAGSGALSLLALYGDDSVEITREYCARVLALSKAAMTEPYQLCFVPRTARIQIMQKLDLISELIEQAEADEENEHKKALKSLKAIRKDLKTCLSKLDRFVC</sequence>
<gene>
    <name evidence="2" type="ORF">BM477_02680</name>
</gene>
<feature type="transmembrane region" description="Helical" evidence="1">
    <location>
        <begin position="637"/>
        <end position="659"/>
    </location>
</feature>
<evidence type="ECO:0000313" key="3">
    <source>
        <dbReference type="Proteomes" id="UP000186465"/>
    </source>
</evidence>
<organism evidence="2 3">
    <name type="scientific">Boudabousia marimammalium</name>
    <dbReference type="NCBI Taxonomy" id="156892"/>
    <lineage>
        <taxon>Bacteria</taxon>
        <taxon>Bacillati</taxon>
        <taxon>Actinomycetota</taxon>
        <taxon>Actinomycetes</taxon>
        <taxon>Actinomycetales</taxon>
        <taxon>Actinomycetaceae</taxon>
        <taxon>Boudabousia</taxon>
    </lineage>
</organism>
<reference evidence="3" key="1">
    <citation type="submission" date="2016-11" db="EMBL/GenBank/DDBJ databases">
        <title>Actinomyces gypaetusis sp. nov. isolated from Gypaetus barbatus in Qinghai Tibet Plateau China.</title>
        <authorList>
            <person name="Meng X."/>
        </authorList>
    </citation>
    <scope>NUCLEOTIDE SEQUENCE [LARGE SCALE GENOMIC DNA]</scope>
    <source>
        <strain evidence="3">DSM 15383</strain>
    </source>
</reference>
<evidence type="ECO:0000313" key="2">
    <source>
        <dbReference type="EMBL" id="OKL50310.1"/>
    </source>
</evidence>
<dbReference type="OrthoDB" id="1692525at2"/>
<feature type="transmembrane region" description="Helical" evidence="1">
    <location>
        <begin position="671"/>
        <end position="693"/>
    </location>
</feature>
<keyword evidence="1" id="KW-1133">Transmembrane helix</keyword>
<dbReference type="Proteomes" id="UP000186465">
    <property type="component" value="Unassembled WGS sequence"/>
</dbReference>
<comment type="caution">
    <text evidence="2">The sequence shown here is derived from an EMBL/GenBank/DDBJ whole genome shotgun (WGS) entry which is preliminary data.</text>
</comment>
<dbReference type="STRING" id="156892.BM477_02680"/>